<evidence type="ECO:0008006" key="4">
    <source>
        <dbReference type="Google" id="ProtNLM"/>
    </source>
</evidence>
<dbReference type="PROSITE" id="PS51318">
    <property type="entry name" value="TAT"/>
    <property type="match status" value="1"/>
</dbReference>
<proteinExistence type="predicted"/>
<keyword evidence="1" id="KW-0732">Signal</keyword>
<evidence type="ECO:0000313" key="2">
    <source>
        <dbReference type="EMBL" id="PFG37748.1"/>
    </source>
</evidence>
<dbReference type="InterPro" id="IPR006311">
    <property type="entry name" value="TAT_signal"/>
</dbReference>
<dbReference type="AlphaFoldDB" id="A0A2A9EFP8"/>
<organism evidence="2 3">
    <name type="scientific">Flavimobilis soli</name>
    <dbReference type="NCBI Taxonomy" id="442709"/>
    <lineage>
        <taxon>Bacteria</taxon>
        <taxon>Bacillati</taxon>
        <taxon>Actinomycetota</taxon>
        <taxon>Actinomycetes</taxon>
        <taxon>Micrococcales</taxon>
        <taxon>Jonesiaceae</taxon>
        <taxon>Flavimobilis</taxon>
    </lineage>
</organism>
<evidence type="ECO:0000313" key="3">
    <source>
        <dbReference type="Proteomes" id="UP000221394"/>
    </source>
</evidence>
<feature type="signal peptide" evidence="1">
    <location>
        <begin position="1"/>
        <end position="31"/>
    </location>
</feature>
<gene>
    <name evidence="2" type="ORF">ATL41_2521</name>
</gene>
<accession>A0A2A9EFP8</accession>
<dbReference type="RefSeq" id="WP_098458757.1">
    <property type="nucleotide sequence ID" value="NZ_PDJH01000001.1"/>
</dbReference>
<evidence type="ECO:0000256" key="1">
    <source>
        <dbReference type="SAM" id="SignalP"/>
    </source>
</evidence>
<dbReference type="EMBL" id="PDJH01000001">
    <property type="protein sequence ID" value="PFG37748.1"/>
    <property type="molecule type" value="Genomic_DNA"/>
</dbReference>
<name>A0A2A9EFP8_9MICO</name>
<keyword evidence="3" id="KW-1185">Reference proteome</keyword>
<reference evidence="2 3" key="1">
    <citation type="submission" date="2017-10" db="EMBL/GenBank/DDBJ databases">
        <title>Sequencing the genomes of 1000 actinobacteria strains.</title>
        <authorList>
            <person name="Klenk H.-P."/>
        </authorList>
    </citation>
    <scope>NUCLEOTIDE SEQUENCE [LARGE SCALE GENOMIC DNA]</scope>
    <source>
        <strain evidence="2 3">DSM 21574</strain>
    </source>
</reference>
<comment type="caution">
    <text evidence="2">The sequence shown here is derived from an EMBL/GenBank/DDBJ whole genome shotgun (WGS) entry which is preliminary data.</text>
</comment>
<dbReference type="Proteomes" id="UP000221394">
    <property type="component" value="Unassembled WGS sequence"/>
</dbReference>
<dbReference type="OrthoDB" id="9910233at2"/>
<feature type="chain" id="PRO_5012653896" description="Bacterial Ig domain-containing protein" evidence="1">
    <location>
        <begin position="32"/>
        <end position="269"/>
    </location>
</feature>
<protein>
    <recommendedName>
        <fullName evidence="4">Bacterial Ig domain-containing protein</fullName>
    </recommendedName>
</protein>
<sequence>MKTLTRRALALGTTLALAAGTTLVTTAPAQAASTGTHAVRIASNPGKVTTSSTYGGKTFKIIATLSGPASDGGYTDKTGDGIGLWYSTQYPDVQLVHSREASPSKPYIANWDRPSSPVPGSKLTATIRVTAATSPGVYKITFPVKQFAKVGTEYVESVKTATAKFTVTANKKVSLSETGLASSSWRAGATAKLTLRAPEYQQGAKATLYVKKKGKKKYVKHSTKKLREDGYRSSAKFKVKNLRKGDKLYFKIAKAKYAPAYKSKVAKVR</sequence>